<dbReference type="OrthoDB" id="2667019at2"/>
<reference evidence="2 3" key="1">
    <citation type="journal article" date="2007" name="Int. J. Syst. Evol. Microbiol.">
        <title>Paenibacillus ginsengarvi sp. nov., isolated from soil from ginseng cultivation.</title>
        <authorList>
            <person name="Yoon M.H."/>
            <person name="Ten L.N."/>
            <person name="Im W.T."/>
        </authorList>
    </citation>
    <scope>NUCLEOTIDE SEQUENCE [LARGE SCALE GENOMIC DNA]</scope>
    <source>
        <strain evidence="2 3">KCTC 13059</strain>
    </source>
</reference>
<evidence type="ECO:0000259" key="1">
    <source>
        <dbReference type="PROSITE" id="PS51272"/>
    </source>
</evidence>
<dbReference type="PROSITE" id="PS51272">
    <property type="entry name" value="SLH"/>
    <property type="match status" value="1"/>
</dbReference>
<evidence type="ECO:0000313" key="3">
    <source>
        <dbReference type="Proteomes" id="UP000282311"/>
    </source>
</evidence>
<protein>
    <submittedName>
        <fullName evidence="2">S-layer homology domain-containing protein</fullName>
    </submittedName>
</protein>
<comment type="caution">
    <text evidence="2">The sequence shown here is derived from an EMBL/GenBank/DDBJ whole genome shotgun (WGS) entry which is preliminary data.</text>
</comment>
<proteinExistence type="predicted"/>
<feature type="domain" description="SLH" evidence="1">
    <location>
        <begin position="28"/>
        <end position="88"/>
    </location>
</feature>
<accession>A0A3B0CMG2</accession>
<gene>
    <name evidence="2" type="ORF">D7M11_04940</name>
</gene>
<dbReference type="Pfam" id="PF00395">
    <property type="entry name" value="SLH"/>
    <property type="match status" value="1"/>
</dbReference>
<sequence length="88" mass="9577">MVIIAKAMKITQLQSKQAKAPQAWTPSISDFTDRAAIADWSTASIEDVLKVGLVTGRNGSKLAPKDTVTRAEITVLVERLLQKSQLIN</sequence>
<dbReference type="RefSeq" id="WP_120746053.1">
    <property type="nucleotide sequence ID" value="NZ_RBAH01000002.1"/>
</dbReference>
<organism evidence="2 3">
    <name type="scientific">Paenibacillus ginsengarvi</name>
    <dbReference type="NCBI Taxonomy" id="400777"/>
    <lineage>
        <taxon>Bacteria</taxon>
        <taxon>Bacillati</taxon>
        <taxon>Bacillota</taxon>
        <taxon>Bacilli</taxon>
        <taxon>Bacillales</taxon>
        <taxon>Paenibacillaceae</taxon>
        <taxon>Paenibacillus</taxon>
    </lineage>
</organism>
<dbReference type="InterPro" id="IPR001119">
    <property type="entry name" value="SLH_dom"/>
</dbReference>
<dbReference type="Proteomes" id="UP000282311">
    <property type="component" value="Unassembled WGS sequence"/>
</dbReference>
<dbReference type="EMBL" id="RBAH01000002">
    <property type="protein sequence ID" value="RKN86362.1"/>
    <property type="molecule type" value="Genomic_DNA"/>
</dbReference>
<evidence type="ECO:0000313" key="2">
    <source>
        <dbReference type="EMBL" id="RKN86362.1"/>
    </source>
</evidence>
<name>A0A3B0CMG2_9BACL</name>
<dbReference type="AlphaFoldDB" id="A0A3B0CMG2"/>
<keyword evidence="3" id="KW-1185">Reference proteome</keyword>